<dbReference type="EMBL" id="CM017688">
    <property type="protein sequence ID" value="TYH31693.1"/>
    <property type="molecule type" value="Genomic_DNA"/>
</dbReference>
<feature type="transmembrane region" description="Helical" evidence="6">
    <location>
        <begin position="52"/>
        <end position="72"/>
    </location>
</feature>
<comment type="similarity">
    <text evidence="1">Belongs to the proteasome subunit S5A family.</text>
</comment>
<dbReference type="Gene3D" id="1.10.287.3990">
    <property type="match status" value="1"/>
</dbReference>
<feature type="region of interest" description="Disordered" evidence="5">
    <location>
        <begin position="221"/>
        <end position="241"/>
    </location>
</feature>
<dbReference type="InterPro" id="IPR049590">
    <property type="entry name" value="PSMD4_RAZUL-like"/>
</dbReference>
<protein>
    <recommendedName>
        <fullName evidence="4">26S proteasome regulatory subunit RPN10</fullName>
    </recommendedName>
</protein>
<dbReference type="Gene3D" id="3.40.50.410">
    <property type="entry name" value="von Willebrand factor, type A domain"/>
    <property type="match status" value="2"/>
</dbReference>
<evidence type="ECO:0000256" key="6">
    <source>
        <dbReference type="SAM" id="Phobius"/>
    </source>
</evidence>
<evidence type="ECO:0000313" key="9">
    <source>
        <dbReference type="Proteomes" id="UP000323506"/>
    </source>
</evidence>
<dbReference type="InterPro" id="IPR027040">
    <property type="entry name" value="PSMD4"/>
</dbReference>
<dbReference type="PANTHER" id="PTHR10223:SF0">
    <property type="entry name" value="26S PROTEASOME NON-ATPASE REGULATORY SUBUNIT 4"/>
    <property type="match status" value="1"/>
</dbReference>
<dbReference type="AlphaFoldDB" id="A0A5D2HNI0"/>
<evidence type="ECO:0000259" key="7">
    <source>
        <dbReference type="Pfam" id="PF13519"/>
    </source>
</evidence>
<evidence type="ECO:0000256" key="5">
    <source>
        <dbReference type="SAM" id="MobiDB-lite"/>
    </source>
</evidence>
<evidence type="ECO:0000256" key="2">
    <source>
        <dbReference type="ARBA" id="ARBA00022737"/>
    </source>
</evidence>
<name>A0A5D2HNI0_GOSDA</name>
<dbReference type="InterPro" id="IPR036465">
    <property type="entry name" value="vWFA_dom_sf"/>
</dbReference>
<dbReference type="CDD" id="cd22297">
    <property type="entry name" value="PSMD4_RAZUL"/>
    <property type="match status" value="1"/>
</dbReference>
<reference evidence="8 9" key="1">
    <citation type="submission" date="2019-06" db="EMBL/GenBank/DDBJ databases">
        <title>WGS assembly of Gossypium darwinii.</title>
        <authorList>
            <person name="Chen Z.J."/>
            <person name="Sreedasyam A."/>
            <person name="Ando A."/>
            <person name="Song Q."/>
            <person name="De L."/>
            <person name="Hulse-Kemp A."/>
            <person name="Ding M."/>
            <person name="Ye W."/>
            <person name="Kirkbride R."/>
            <person name="Jenkins J."/>
            <person name="Plott C."/>
            <person name="Lovell J."/>
            <person name="Lin Y.-M."/>
            <person name="Vaughn R."/>
            <person name="Liu B."/>
            <person name="Li W."/>
            <person name="Simpson S."/>
            <person name="Scheffler B."/>
            <person name="Saski C."/>
            <person name="Grover C."/>
            <person name="Hu G."/>
            <person name="Conover J."/>
            <person name="Carlson J."/>
            <person name="Shu S."/>
            <person name="Boston L."/>
            <person name="Williams M."/>
            <person name="Peterson D."/>
            <person name="Mcgee K."/>
            <person name="Jones D."/>
            <person name="Wendel J."/>
            <person name="Stelly D."/>
            <person name="Grimwood J."/>
            <person name="Schmutz J."/>
        </authorList>
    </citation>
    <scope>NUCLEOTIDE SEQUENCE [LARGE SCALE GENOMIC DNA]</scope>
    <source>
        <strain evidence="8">1808015.09</strain>
    </source>
</reference>
<evidence type="ECO:0000313" key="8">
    <source>
        <dbReference type="EMBL" id="TYH31693.1"/>
    </source>
</evidence>
<dbReference type="SMART" id="SM00726">
    <property type="entry name" value="UIM"/>
    <property type="match status" value="2"/>
</dbReference>
<dbReference type="PANTHER" id="PTHR10223">
    <property type="entry name" value="26S PROTEASOME NON-ATPASE REGULATORY SUBUNIT 4"/>
    <property type="match status" value="1"/>
</dbReference>
<dbReference type="InterPro" id="IPR003903">
    <property type="entry name" value="UIM_dom"/>
</dbReference>
<dbReference type="GO" id="GO:0008540">
    <property type="term" value="C:proteasome regulatory particle, base subcomplex"/>
    <property type="evidence" value="ECO:0007669"/>
    <property type="project" value="TreeGrafter"/>
</dbReference>
<dbReference type="Pfam" id="PF13519">
    <property type="entry name" value="VWA_2"/>
    <property type="match status" value="1"/>
</dbReference>
<sequence>MGFNQATKICIDNSEWMRNNDYSPSRFQAQTDAISLTCGAKTQVNYCFTLTYSIYLIYLWMYICFLMFYTGLEMGGEMNLATGIQIAQLALKHRQNKNQQQRIIVFAGSPIKYEKKALEMIGKKLKKNSVARDIVNFGEDDNGKPKKLKALLASVNNDSSHIVHVPLGQNALSDVLMSTPVFSGDRGGSGFAAAAAAVGASDFEFGIDPNIDPELALALRKQEKREEAQAPSDSQNATPTEKVADPMIDYLILDEDDALLKQALALSMNVPGSDLSVDDAEMSEAANGDQELAMALKMSMQEGSKDSSVQSAVSKVLRDQSFMSSILSSLPGVDPNEPNVKDLLASLPGQSEVPVINTQLK</sequence>
<evidence type="ECO:0000256" key="4">
    <source>
        <dbReference type="ARBA" id="ARBA00044341"/>
    </source>
</evidence>
<dbReference type="GO" id="GO:0031593">
    <property type="term" value="F:polyubiquitin modification-dependent protein binding"/>
    <property type="evidence" value="ECO:0007669"/>
    <property type="project" value="TreeGrafter"/>
</dbReference>
<dbReference type="GO" id="GO:0005829">
    <property type="term" value="C:cytosol"/>
    <property type="evidence" value="ECO:0007669"/>
    <property type="project" value="TreeGrafter"/>
</dbReference>
<dbReference type="PROSITE" id="PS50330">
    <property type="entry name" value="UIM"/>
    <property type="match status" value="1"/>
</dbReference>
<dbReference type="GO" id="GO:0043161">
    <property type="term" value="P:proteasome-mediated ubiquitin-dependent protein catabolic process"/>
    <property type="evidence" value="ECO:0007669"/>
    <property type="project" value="TreeGrafter"/>
</dbReference>
<keyword evidence="6" id="KW-1133">Transmembrane helix</keyword>
<dbReference type="GO" id="GO:0005634">
    <property type="term" value="C:nucleus"/>
    <property type="evidence" value="ECO:0007669"/>
    <property type="project" value="TreeGrafter"/>
</dbReference>
<dbReference type="SUPFAM" id="SSF53300">
    <property type="entry name" value="vWA-like"/>
    <property type="match status" value="1"/>
</dbReference>
<keyword evidence="9" id="KW-1185">Reference proteome</keyword>
<gene>
    <name evidence="8" type="ORF">ES288_A01G192600v1</name>
</gene>
<evidence type="ECO:0000256" key="3">
    <source>
        <dbReference type="ARBA" id="ARBA00022942"/>
    </source>
</evidence>
<keyword evidence="6" id="KW-0812">Transmembrane</keyword>
<keyword evidence="6" id="KW-0472">Membrane</keyword>
<dbReference type="InterPro" id="IPR002035">
    <property type="entry name" value="VWF_A"/>
</dbReference>
<feature type="domain" description="VWFA" evidence="7">
    <location>
        <begin position="9"/>
        <end position="41"/>
    </location>
</feature>
<keyword evidence="2" id="KW-0677">Repeat</keyword>
<dbReference type="Proteomes" id="UP000323506">
    <property type="component" value="Chromosome A01"/>
</dbReference>
<evidence type="ECO:0000256" key="1">
    <source>
        <dbReference type="ARBA" id="ARBA00005574"/>
    </source>
</evidence>
<keyword evidence="3" id="KW-0647">Proteasome</keyword>
<proteinExistence type="inferred from homology"/>
<accession>A0A5D2HNI0</accession>
<organism evidence="8 9">
    <name type="scientific">Gossypium darwinii</name>
    <name type="common">Darwin's cotton</name>
    <name type="synonym">Gossypium barbadense var. darwinii</name>
    <dbReference type="NCBI Taxonomy" id="34276"/>
    <lineage>
        <taxon>Eukaryota</taxon>
        <taxon>Viridiplantae</taxon>
        <taxon>Streptophyta</taxon>
        <taxon>Embryophyta</taxon>
        <taxon>Tracheophyta</taxon>
        <taxon>Spermatophyta</taxon>
        <taxon>Magnoliopsida</taxon>
        <taxon>eudicotyledons</taxon>
        <taxon>Gunneridae</taxon>
        <taxon>Pentapetalae</taxon>
        <taxon>rosids</taxon>
        <taxon>malvids</taxon>
        <taxon>Malvales</taxon>
        <taxon>Malvaceae</taxon>
        <taxon>Malvoideae</taxon>
        <taxon>Gossypium</taxon>
    </lineage>
</organism>